<dbReference type="EMBL" id="CM044707">
    <property type="protein sequence ID" value="KAI5654920.1"/>
    <property type="molecule type" value="Genomic_DNA"/>
</dbReference>
<accession>A0ACC0A3T6</accession>
<gene>
    <name evidence="1" type="ORF">M9H77_32107</name>
</gene>
<reference evidence="2" key="1">
    <citation type="journal article" date="2023" name="Nat. Plants">
        <title>Single-cell RNA sequencing provides a high-resolution roadmap for understanding the multicellular compartmentation of specialized metabolism.</title>
        <authorList>
            <person name="Sun S."/>
            <person name="Shen X."/>
            <person name="Li Y."/>
            <person name="Li Y."/>
            <person name="Wang S."/>
            <person name="Li R."/>
            <person name="Zhang H."/>
            <person name="Shen G."/>
            <person name="Guo B."/>
            <person name="Wei J."/>
            <person name="Xu J."/>
            <person name="St-Pierre B."/>
            <person name="Chen S."/>
            <person name="Sun C."/>
        </authorList>
    </citation>
    <scope>NUCLEOTIDE SEQUENCE [LARGE SCALE GENOMIC DNA]</scope>
</reference>
<sequence length="99" mass="11332">MEEGSSSVDISQLMARIIAMQSQLNGRLDDTDGKIQSRLDDLDDMIVNIQNRNKRSIFGVSRLHYIRSKRSWQLKHNKGGEIKPFQDQGIEDIEDLCPS</sequence>
<protein>
    <submittedName>
        <fullName evidence="1">Uncharacterized protein</fullName>
    </submittedName>
</protein>
<keyword evidence="2" id="KW-1185">Reference proteome</keyword>
<dbReference type="Proteomes" id="UP001060085">
    <property type="component" value="Linkage Group LG07"/>
</dbReference>
<evidence type="ECO:0000313" key="2">
    <source>
        <dbReference type="Proteomes" id="UP001060085"/>
    </source>
</evidence>
<comment type="caution">
    <text evidence="1">The sequence shown here is derived from an EMBL/GenBank/DDBJ whole genome shotgun (WGS) entry which is preliminary data.</text>
</comment>
<organism evidence="1 2">
    <name type="scientific">Catharanthus roseus</name>
    <name type="common">Madagascar periwinkle</name>
    <name type="synonym">Vinca rosea</name>
    <dbReference type="NCBI Taxonomy" id="4058"/>
    <lineage>
        <taxon>Eukaryota</taxon>
        <taxon>Viridiplantae</taxon>
        <taxon>Streptophyta</taxon>
        <taxon>Embryophyta</taxon>
        <taxon>Tracheophyta</taxon>
        <taxon>Spermatophyta</taxon>
        <taxon>Magnoliopsida</taxon>
        <taxon>eudicotyledons</taxon>
        <taxon>Gunneridae</taxon>
        <taxon>Pentapetalae</taxon>
        <taxon>asterids</taxon>
        <taxon>lamiids</taxon>
        <taxon>Gentianales</taxon>
        <taxon>Apocynaceae</taxon>
        <taxon>Rauvolfioideae</taxon>
        <taxon>Vinceae</taxon>
        <taxon>Catharanthinae</taxon>
        <taxon>Catharanthus</taxon>
    </lineage>
</organism>
<evidence type="ECO:0000313" key="1">
    <source>
        <dbReference type="EMBL" id="KAI5654920.1"/>
    </source>
</evidence>
<proteinExistence type="predicted"/>
<name>A0ACC0A3T6_CATRO</name>